<dbReference type="GO" id="GO:0005776">
    <property type="term" value="C:autophagosome"/>
    <property type="evidence" value="ECO:0007669"/>
    <property type="project" value="TreeGrafter"/>
</dbReference>
<dbReference type="Pfam" id="PF15009">
    <property type="entry name" value="STING_LBD"/>
    <property type="match status" value="2"/>
</dbReference>
<dbReference type="OrthoDB" id="6072910at2759"/>
<name>A0A8B6CDI7_MYTGA</name>
<dbReference type="GO" id="GO:0016239">
    <property type="term" value="P:positive regulation of macroautophagy"/>
    <property type="evidence" value="ECO:0007669"/>
    <property type="project" value="TreeGrafter"/>
</dbReference>
<dbReference type="AlphaFoldDB" id="A0A8B6CDI7"/>
<accession>A0A8B6CDI7</accession>
<dbReference type="InterPro" id="IPR055432">
    <property type="entry name" value="STING_LBD"/>
</dbReference>
<dbReference type="GO" id="GO:0061507">
    <property type="term" value="F:2',3'-cyclic GMP-AMP binding"/>
    <property type="evidence" value="ECO:0007669"/>
    <property type="project" value="TreeGrafter"/>
</dbReference>
<proteinExistence type="predicted"/>
<dbReference type="Gene3D" id="1.20.5.5200">
    <property type="match status" value="2"/>
</dbReference>
<keyword evidence="3" id="KW-1185">Reference proteome</keyword>
<dbReference type="Proteomes" id="UP000596742">
    <property type="component" value="Unassembled WGS sequence"/>
</dbReference>
<dbReference type="Gene3D" id="3.40.50.12100">
    <property type="entry name" value="Stimulator of interferon genes protein"/>
    <property type="match status" value="2"/>
</dbReference>
<dbReference type="SMART" id="SM00255">
    <property type="entry name" value="TIR"/>
    <property type="match status" value="2"/>
</dbReference>
<dbReference type="Gene3D" id="3.40.50.10140">
    <property type="entry name" value="Toll/interleukin-1 receptor homology (TIR) domain"/>
    <property type="match status" value="2"/>
</dbReference>
<dbReference type="GO" id="GO:0045087">
    <property type="term" value="P:innate immune response"/>
    <property type="evidence" value="ECO:0007669"/>
    <property type="project" value="TreeGrafter"/>
</dbReference>
<evidence type="ECO:0000259" key="1">
    <source>
        <dbReference type="PROSITE" id="PS50104"/>
    </source>
</evidence>
<dbReference type="GO" id="GO:0005789">
    <property type="term" value="C:endoplasmic reticulum membrane"/>
    <property type="evidence" value="ECO:0007669"/>
    <property type="project" value="TreeGrafter"/>
</dbReference>
<organism evidence="2 3">
    <name type="scientific">Mytilus galloprovincialis</name>
    <name type="common">Mediterranean mussel</name>
    <dbReference type="NCBI Taxonomy" id="29158"/>
    <lineage>
        <taxon>Eukaryota</taxon>
        <taxon>Metazoa</taxon>
        <taxon>Spiralia</taxon>
        <taxon>Lophotrochozoa</taxon>
        <taxon>Mollusca</taxon>
        <taxon>Bivalvia</taxon>
        <taxon>Autobranchia</taxon>
        <taxon>Pteriomorphia</taxon>
        <taxon>Mytilida</taxon>
        <taxon>Mytiloidea</taxon>
        <taxon>Mytilidae</taxon>
        <taxon>Mytilinae</taxon>
        <taxon>Mytilus</taxon>
    </lineage>
</organism>
<dbReference type="PANTHER" id="PTHR34339">
    <property type="entry name" value="STIMULATOR OF INTERFERON GENES PROTEIN"/>
    <property type="match status" value="1"/>
</dbReference>
<dbReference type="GO" id="GO:0002218">
    <property type="term" value="P:activation of innate immune response"/>
    <property type="evidence" value="ECO:0007669"/>
    <property type="project" value="InterPro"/>
</dbReference>
<evidence type="ECO:0000313" key="2">
    <source>
        <dbReference type="EMBL" id="VDI02938.1"/>
    </source>
</evidence>
<dbReference type="InterPro" id="IPR035897">
    <property type="entry name" value="Toll_tir_struct_dom_sf"/>
</dbReference>
<dbReference type="Pfam" id="PF13676">
    <property type="entry name" value="TIR_2"/>
    <property type="match status" value="2"/>
</dbReference>
<dbReference type="InterPro" id="IPR038623">
    <property type="entry name" value="STING_C_sf"/>
</dbReference>
<dbReference type="PANTHER" id="PTHR34339:SF1">
    <property type="entry name" value="STIMULATOR OF INTERFERON GENES PROTEIN"/>
    <property type="match status" value="1"/>
</dbReference>
<dbReference type="GO" id="GO:0035438">
    <property type="term" value="F:cyclic-di-GMP binding"/>
    <property type="evidence" value="ECO:0007669"/>
    <property type="project" value="TreeGrafter"/>
</dbReference>
<dbReference type="GO" id="GO:0007165">
    <property type="term" value="P:signal transduction"/>
    <property type="evidence" value="ECO:0007669"/>
    <property type="project" value="InterPro"/>
</dbReference>
<dbReference type="GO" id="GO:0061709">
    <property type="term" value="P:reticulophagy"/>
    <property type="evidence" value="ECO:0007669"/>
    <property type="project" value="TreeGrafter"/>
</dbReference>
<dbReference type="InterPro" id="IPR000157">
    <property type="entry name" value="TIR_dom"/>
</dbReference>
<protein>
    <recommendedName>
        <fullName evidence="1">TIR domain-containing protein</fullName>
    </recommendedName>
</protein>
<dbReference type="EMBL" id="UYJE01001534">
    <property type="protein sequence ID" value="VDI02938.1"/>
    <property type="molecule type" value="Genomic_DNA"/>
</dbReference>
<evidence type="ECO:0000313" key="3">
    <source>
        <dbReference type="Proteomes" id="UP000596742"/>
    </source>
</evidence>
<feature type="domain" description="TIR" evidence="1">
    <location>
        <begin position="388"/>
        <end position="536"/>
    </location>
</feature>
<sequence length="723" mass="82370">MSEDSVKVFISHSNRAEDSDIITSIVVPNLKRIDGIQVVQQNDLTPGRHFLPEITRTMNDTDKALLFITKNSLNSKWCTFEMLIWMEKIQKTNRMSIVLLLYDVSEDEIPHIAVLQEAPKIYFTHNKDDWIAEAAKGIKENIFIMNVMPAGNVAHGLVWSHYSGYLQYVLPARTNNDPKKCYPGLGKLITESEWYKSLPESGKKNMSLKLYEMVPSSCSCVSNLPQEDTKIKLEHTFTISYDRAGNGREANIQIYSIKDGDQTYYCTCEYPHVLNTMKTMEQNSLASFELPSHRHLEGKKASTSFTSGDKKLQLARFYYTLNSVLNHFNDCREKARVLLYNDEESGPEISDVLLKAIKEDLHLTDSPLPKDGCFRPKLDALESFDTHYKHQVYVAHSTKHGDDIAQAEEIICYLEERGIRDILKDDMMVGHSVIKDKMMEAATKCRWFIFLLTKNSLEDQTLTFEMLSALGDSITKRKVRVIPVVDRKEEDLCIPELLQWVTYVPYNPDKSHLQSLYNIVSGQDIPLETELLLPAGYVSYGLAWGYVANYLRNVLPNVLGGINAALSKKNVSNFRCQEKLFIIIPKSCHADQTLKDKKEYPGRIQNFAKTNSVNPSGPRMYSSNIYKILNDGTNEVDLFFVGQYAAPIACLDEMRGWNIAGVTAESMATEARKFYEIVKDLMKQAVPDKAQFCEFVFYDDIHNSLAEIMEGKIRLAEIQNAQS</sequence>
<reference evidence="2" key="1">
    <citation type="submission" date="2018-11" db="EMBL/GenBank/DDBJ databases">
        <authorList>
            <person name="Alioto T."/>
            <person name="Alioto T."/>
        </authorList>
    </citation>
    <scope>NUCLEOTIDE SEQUENCE</scope>
</reference>
<dbReference type="PROSITE" id="PS50104">
    <property type="entry name" value="TIR"/>
    <property type="match status" value="2"/>
</dbReference>
<dbReference type="GO" id="GO:0032481">
    <property type="term" value="P:positive regulation of type I interferon production"/>
    <property type="evidence" value="ECO:0007669"/>
    <property type="project" value="InterPro"/>
</dbReference>
<dbReference type="SUPFAM" id="SSF52200">
    <property type="entry name" value="Toll/Interleukin receptor TIR domain"/>
    <property type="match status" value="2"/>
</dbReference>
<feature type="domain" description="TIR" evidence="1">
    <location>
        <begin position="4"/>
        <end position="139"/>
    </location>
</feature>
<comment type="caution">
    <text evidence="2">The sequence shown here is derived from an EMBL/GenBank/DDBJ whole genome shotgun (WGS) entry which is preliminary data.</text>
</comment>
<dbReference type="GO" id="GO:0000045">
    <property type="term" value="P:autophagosome assembly"/>
    <property type="evidence" value="ECO:0007669"/>
    <property type="project" value="TreeGrafter"/>
</dbReference>
<dbReference type="InterPro" id="IPR029158">
    <property type="entry name" value="STING"/>
</dbReference>
<gene>
    <name evidence="2" type="ORF">MGAL_10B068534</name>
</gene>